<organism evidence="8 9">
    <name type="scientific">Parapusillimonas granuli</name>
    <dbReference type="NCBI Taxonomy" id="380911"/>
    <lineage>
        <taxon>Bacteria</taxon>
        <taxon>Pseudomonadati</taxon>
        <taxon>Pseudomonadota</taxon>
        <taxon>Betaproteobacteria</taxon>
        <taxon>Burkholderiales</taxon>
        <taxon>Alcaligenaceae</taxon>
        <taxon>Parapusillimonas</taxon>
    </lineage>
</organism>
<keyword evidence="5 7" id="KW-0520">NAD</keyword>
<dbReference type="InterPro" id="IPR037510">
    <property type="entry name" value="PdxA"/>
</dbReference>
<evidence type="ECO:0000256" key="7">
    <source>
        <dbReference type="HAMAP-Rule" id="MF_00536"/>
    </source>
</evidence>
<evidence type="ECO:0000256" key="6">
    <source>
        <dbReference type="ARBA" id="ARBA00023096"/>
    </source>
</evidence>
<comment type="catalytic activity">
    <reaction evidence="7">
        <text>4-(phosphooxy)-L-threonine + NAD(+) = 3-amino-2-oxopropyl phosphate + CO2 + NADH</text>
        <dbReference type="Rhea" id="RHEA:32275"/>
        <dbReference type="ChEBI" id="CHEBI:16526"/>
        <dbReference type="ChEBI" id="CHEBI:57279"/>
        <dbReference type="ChEBI" id="CHEBI:57540"/>
        <dbReference type="ChEBI" id="CHEBI:57945"/>
        <dbReference type="ChEBI" id="CHEBI:58452"/>
        <dbReference type="EC" id="1.1.1.262"/>
    </reaction>
</comment>
<keyword evidence="1 7" id="KW-0963">Cytoplasm</keyword>
<dbReference type="GO" id="GO:0050570">
    <property type="term" value="F:4-hydroxythreonine-4-phosphate dehydrogenase activity"/>
    <property type="evidence" value="ECO:0007669"/>
    <property type="project" value="UniProtKB-UniRule"/>
</dbReference>
<comment type="subcellular location">
    <subcellularLocation>
        <location evidence="7">Cytoplasm</location>
    </subcellularLocation>
</comment>
<accession>A0A853FZW7</accession>
<comment type="caution">
    <text evidence="8">The sequence shown here is derived from an EMBL/GenBank/DDBJ whole genome shotgun (WGS) entry which is preliminary data.</text>
</comment>
<keyword evidence="7" id="KW-0862">Zinc</keyword>
<evidence type="ECO:0000256" key="5">
    <source>
        <dbReference type="ARBA" id="ARBA00023027"/>
    </source>
</evidence>
<dbReference type="AlphaFoldDB" id="A0A853FZW7"/>
<dbReference type="GO" id="GO:0042823">
    <property type="term" value="P:pyridoxal phosphate biosynthetic process"/>
    <property type="evidence" value="ECO:0007669"/>
    <property type="project" value="UniProtKB-UniRule"/>
</dbReference>
<evidence type="ECO:0000256" key="2">
    <source>
        <dbReference type="ARBA" id="ARBA00022723"/>
    </source>
</evidence>
<name>A0A853FZW7_9BURK</name>
<feature type="binding site" evidence="7">
    <location>
        <position position="214"/>
    </location>
    <ligand>
        <name>a divalent metal cation</name>
        <dbReference type="ChEBI" id="CHEBI:60240"/>
        <note>ligand shared between dimeric partners</note>
    </ligand>
</feature>
<feature type="binding site" evidence="7">
    <location>
        <position position="286"/>
    </location>
    <ligand>
        <name>substrate</name>
    </ligand>
</feature>
<dbReference type="SUPFAM" id="SSF53659">
    <property type="entry name" value="Isocitrate/Isopropylmalate dehydrogenase-like"/>
    <property type="match status" value="1"/>
</dbReference>
<comment type="subunit">
    <text evidence="7">Homodimer.</text>
</comment>
<keyword evidence="3 7" id="KW-0521">NADP</keyword>
<proteinExistence type="inferred from homology"/>
<feature type="binding site" evidence="7">
    <location>
        <position position="269"/>
    </location>
    <ligand>
        <name>a divalent metal cation</name>
        <dbReference type="ChEBI" id="CHEBI:60240"/>
        <note>ligand shared between dimeric partners</note>
    </ligand>
</feature>
<feature type="binding site" evidence="7">
    <location>
        <position position="170"/>
    </location>
    <ligand>
        <name>a divalent metal cation</name>
        <dbReference type="ChEBI" id="CHEBI:60240"/>
        <note>ligand shared between dimeric partners</note>
    </ligand>
</feature>
<evidence type="ECO:0000313" key="8">
    <source>
        <dbReference type="EMBL" id="NYT51665.1"/>
    </source>
</evidence>
<dbReference type="GO" id="GO:0000287">
    <property type="term" value="F:magnesium ion binding"/>
    <property type="evidence" value="ECO:0007669"/>
    <property type="project" value="UniProtKB-UniRule"/>
</dbReference>
<evidence type="ECO:0000256" key="3">
    <source>
        <dbReference type="ARBA" id="ARBA00022857"/>
    </source>
</evidence>
<dbReference type="Pfam" id="PF04166">
    <property type="entry name" value="PdxA"/>
    <property type="match status" value="1"/>
</dbReference>
<feature type="binding site" evidence="7">
    <location>
        <position position="277"/>
    </location>
    <ligand>
        <name>substrate</name>
    </ligand>
</feature>
<keyword evidence="7" id="KW-0460">Magnesium</keyword>
<dbReference type="RefSeq" id="WP_180158343.1">
    <property type="nucleotide sequence ID" value="NZ_JACCEM010000014.1"/>
</dbReference>
<dbReference type="PANTHER" id="PTHR30004:SF6">
    <property type="entry name" value="D-THREONATE 4-PHOSPHATE DEHYDROGENASE"/>
    <property type="match status" value="1"/>
</dbReference>
<dbReference type="Proteomes" id="UP000559809">
    <property type="component" value="Unassembled WGS sequence"/>
</dbReference>
<dbReference type="Gene3D" id="3.40.718.10">
    <property type="entry name" value="Isopropylmalate Dehydrogenase"/>
    <property type="match status" value="1"/>
</dbReference>
<reference evidence="8 9" key="1">
    <citation type="submission" date="2020-07" db="EMBL/GenBank/DDBJ databases">
        <title>Taxonomic revisions and descriptions of new bacterial species based on genomic comparisons in the high-G+C-content subgroup of the family Alcaligenaceae.</title>
        <authorList>
            <person name="Szabo A."/>
            <person name="Felfoldi T."/>
        </authorList>
    </citation>
    <scope>NUCLEOTIDE SEQUENCE [LARGE SCALE GENOMIC DNA]</scope>
    <source>
        <strain evidence="8 9">LMG 24012</strain>
    </source>
</reference>
<evidence type="ECO:0000256" key="1">
    <source>
        <dbReference type="ARBA" id="ARBA00022490"/>
    </source>
</evidence>
<comment type="similarity">
    <text evidence="7">Belongs to the PdxA family.</text>
</comment>
<keyword evidence="2 7" id="KW-0479">Metal-binding</keyword>
<keyword evidence="4 7" id="KW-0560">Oxidoreductase</keyword>
<dbReference type="EMBL" id="JACCEM010000014">
    <property type="protein sequence ID" value="NYT51665.1"/>
    <property type="molecule type" value="Genomic_DNA"/>
</dbReference>
<feature type="binding site" evidence="7">
    <location>
        <position position="295"/>
    </location>
    <ligand>
        <name>substrate</name>
    </ligand>
</feature>
<dbReference type="GO" id="GO:0051287">
    <property type="term" value="F:NAD binding"/>
    <property type="evidence" value="ECO:0007669"/>
    <property type="project" value="InterPro"/>
</dbReference>
<dbReference type="EC" id="1.1.1.262" evidence="7"/>
<evidence type="ECO:0000256" key="4">
    <source>
        <dbReference type="ARBA" id="ARBA00023002"/>
    </source>
</evidence>
<comment type="function">
    <text evidence="7">Catalyzes the NAD(P)-dependent oxidation of 4-(phosphooxy)-L-threonine (HTP) into 2-amino-3-oxo-4-(phosphooxy)butyric acid which spontaneously decarboxylates to form 3-amino-2-oxopropyl phosphate (AHAP).</text>
</comment>
<evidence type="ECO:0000313" key="9">
    <source>
        <dbReference type="Proteomes" id="UP000559809"/>
    </source>
</evidence>
<comment type="cofactor">
    <cofactor evidence="7">
        <name>Zn(2+)</name>
        <dbReference type="ChEBI" id="CHEBI:29105"/>
    </cofactor>
    <cofactor evidence="7">
        <name>Mg(2+)</name>
        <dbReference type="ChEBI" id="CHEBI:18420"/>
    </cofactor>
    <cofactor evidence="7">
        <name>Co(2+)</name>
        <dbReference type="ChEBI" id="CHEBI:48828"/>
    </cofactor>
    <text evidence="7">Binds 1 divalent metal cation per subunit. Can use ions such as Zn(2+), Mg(2+) or Co(2+).</text>
</comment>
<feature type="binding site" evidence="7">
    <location>
        <position position="141"/>
    </location>
    <ligand>
        <name>substrate</name>
    </ligand>
</feature>
<protein>
    <recommendedName>
        <fullName evidence="7">4-hydroxythreonine-4-phosphate dehydrogenase</fullName>
        <ecNumber evidence="7">1.1.1.262</ecNumber>
    </recommendedName>
    <alternativeName>
        <fullName evidence="7">4-(phosphohydroxy)-L-threonine dehydrogenase</fullName>
    </alternativeName>
</protein>
<feature type="binding site" evidence="7">
    <location>
        <position position="140"/>
    </location>
    <ligand>
        <name>substrate</name>
    </ligand>
</feature>
<keyword evidence="9" id="KW-1185">Reference proteome</keyword>
<keyword evidence="7" id="KW-0170">Cobalt</keyword>
<dbReference type="InterPro" id="IPR005255">
    <property type="entry name" value="PdxA_fam"/>
</dbReference>
<dbReference type="HAMAP" id="MF_00536">
    <property type="entry name" value="PdxA"/>
    <property type="match status" value="1"/>
</dbReference>
<dbReference type="GO" id="GO:0050897">
    <property type="term" value="F:cobalt ion binding"/>
    <property type="evidence" value="ECO:0007669"/>
    <property type="project" value="UniProtKB-UniRule"/>
</dbReference>
<dbReference type="GO" id="GO:0008270">
    <property type="term" value="F:zinc ion binding"/>
    <property type="evidence" value="ECO:0007669"/>
    <property type="project" value="UniProtKB-UniRule"/>
</dbReference>
<dbReference type="GO" id="GO:0005737">
    <property type="term" value="C:cytoplasm"/>
    <property type="evidence" value="ECO:0007669"/>
    <property type="project" value="UniProtKB-SubCell"/>
</dbReference>
<comment type="miscellaneous">
    <text evidence="7">The active site is located at the dimer interface.</text>
</comment>
<keyword evidence="6 7" id="KW-0664">Pyridoxine biosynthesis</keyword>
<dbReference type="NCBIfam" id="TIGR00557">
    <property type="entry name" value="pdxA"/>
    <property type="match status" value="1"/>
</dbReference>
<dbReference type="GO" id="GO:0008615">
    <property type="term" value="P:pyridoxine biosynthetic process"/>
    <property type="evidence" value="ECO:0007669"/>
    <property type="project" value="UniProtKB-UniRule"/>
</dbReference>
<sequence length="335" mass="35220">MDAPSGPIGITMGDAAGIGPEIIAKLFDGGLPHPSVVYGDAGILDAAIARLGLAGRLRVELVGEPDAATGAPGAVPVLNRWQALPPDLPPGRPDPRAGRAAYEFLCHAIDDALAGKLRAIVTAPLNKKTMQAGGADYPGHTEILAERSGTQHYAMMLANQELRVILVTIHVPLRRVSELITIDNELETIRLAHRACRQAGIASPRVAVAGLNPHAGEDGRFGREDLDIIAPAVELARREGVDATGPWPGDTIFMRARRGEFDIVVAQYHDQGLIPVKYLGVDEGVNVTVGLPFVRTSVDHGTAFDIAGRGIADPGSLRAAYDLALGMTRGPGPLA</sequence>
<dbReference type="UniPathway" id="UPA00244">
    <property type="reaction ID" value="UER00312"/>
</dbReference>
<gene>
    <name evidence="7 8" type="primary">pdxA</name>
    <name evidence="8" type="ORF">H0A72_20325</name>
</gene>
<comment type="pathway">
    <text evidence="7">Cofactor biosynthesis; pyridoxine 5'-phosphate biosynthesis; pyridoxine 5'-phosphate from D-erythrose 4-phosphate: step 4/5.</text>
</comment>
<dbReference type="PANTHER" id="PTHR30004">
    <property type="entry name" value="4-HYDROXYTHREONINE-4-PHOSPHATE DEHYDROGENASE"/>
    <property type="match status" value="1"/>
</dbReference>